<gene>
    <name evidence="1" type="ORF">ACFFH4_10290</name>
</gene>
<evidence type="ECO:0000313" key="2">
    <source>
        <dbReference type="Proteomes" id="UP001589833"/>
    </source>
</evidence>
<accession>A0ABV6NF94</accession>
<sequence length="59" mass="6785">MAVQYEDALENLLWLSTKLIGARTLFVSHIEETFKVIKVFNEDGCYLNEGMELPKDHAI</sequence>
<dbReference type="EMBL" id="JBHLTR010000013">
    <property type="protein sequence ID" value="MFC0559437.1"/>
    <property type="molecule type" value="Genomic_DNA"/>
</dbReference>
<keyword evidence="2" id="KW-1185">Reference proteome</keyword>
<protein>
    <submittedName>
        <fullName evidence="1">Uncharacterized protein</fullName>
    </submittedName>
</protein>
<evidence type="ECO:0000313" key="1">
    <source>
        <dbReference type="EMBL" id="MFC0559437.1"/>
    </source>
</evidence>
<dbReference type="RefSeq" id="WP_273841602.1">
    <property type="nucleotide sequence ID" value="NZ_JAQQWT010000004.1"/>
</dbReference>
<comment type="caution">
    <text evidence="1">The sequence shown here is derived from an EMBL/GenBank/DDBJ whole genome shotgun (WGS) entry which is preliminary data.</text>
</comment>
<name>A0ABV6NF94_9BACI</name>
<reference evidence="1 2" key="1">
    <citation type="submission" date="2024-09" db="EMBL/GenBank/DDBJ databases">
        <authorList>
            <person name="Sun Q."/>
            <person name="Mori K."/>
        </authorList>
    </citation>
    <scope>NUCLEOTIDE SEQUENCE [LARGE SCALE GENOMIC DNA]</scope>
    <source>
        <strain evidence="1 2">NCAIM B.02301</strain>
    </source>
</reference>
<dbReference type="Proteomes" id="UP001589833">
    <property type="component" value="Unassembled WGS sequence"/>
</dbReference>
<proteinExistence type="predicted"/>
<organism evidence="1 2">
    <name type="scientific">Halalkalibacter alkalisediminis</name>
    <dbReference type="NCBI Taxonomy" id="935616"/>
    <lineage>
        <taxon>Bacteria</taxon>
        <taxon>Bacillati</taxon>
        <taxon>Bacillota</taxon>
        <taxon>Bacilli</taxon>
        <taxon>Bacillales</taxon>
        <taxon>Bacillaceae</taxon>
        <taxon>Halalkalibacter</taxon>
    </lineage>
</organism>